<evidence type="ECO:0000313" key="3">
    <source>
        <dbReference type="Proteomes" id="UP000299102"/>
    </source>
</evidence>
<protein>
    <submittedName>
        <fullName evidence="2">Uncharacterized protein</fullName>
    </submittedName>
</protein>
<reference evidence="2 3" key="1">
    <citation type="journal article" date="2019" name="Commun. Biol.">
        <title>The bagworm genome reveals a unique fibroin gene that provides high tensile strength.</title>
        <authorList>
            <person name="Kono N."/>
            <person name="Nakamura H."/>
            <person name="Ohtoshi R."/>
            <person name="Tomita M."/>
            <person name="Numata K."/>
            <person name="Arakawa K."/>
        </authorList>
    </citation>
    <scope>NUCLEOTIDE SEQUENCE [LARGE SCALE GENOMIC DNA]</scope>
</reference>
<evidence type="ECO:0000313" key="2">
    <source>
        <dbReference type="EMBL" id="GBP46283.1"/>
    </source>
</evidence>
<gene>
    <name evidence="2" type="ORF">EVAR_30414_1</name>
</gene>
<evidence type="ECO:0000256" key="1">
    <source>
        <dbReference type="SAM" id="MobiDB-lite"/>
    </source>
</evidence>
<proteinExistence type="predicted"/>
<feature type="region of interest" description="Disordered" evidence="1">
    <location>
        <begin position="141"/>
        <end position="160"/>
    </location>
</feature>
<dbReference type="Proteomes" id="UP000299102">
    <property type="component" value="Unassembled WGS sequence"/>
</dbReference>
<keyword evidence="3" id="KW-1185">Reference proteome</keyword>
<dbReference type="EMBL" id="BGZK01000480">
    <property type="protein sequence ID" value="GBP46283.1"/>
    <property type="molecule type" value="Genomic_DNA"/>
</dbReference>
<accession>A0A4C1W5J6</accession>
<sequence>MVPLSPSQDLTMGSQRNQEDMLQMSTGFSRCKSGPFARLEAESSCISLNCTYPAKAEKKENIILYTNEYETWSIESEASSCKDPTAPNVGVKRTATTVKGEFANTVGCREVYTLQLVFITRYEILLSATFGVVERRAQDKTLGRPDQSRLPLAETESKNN</sequence>
<organism evidence="2 3">
    <name type="scientific">Eumeta variegata</name>
    <name type="common">Bagworm moth</name>
    <name type="synonym">Eumeta japonica</name>
    <dbReference type="NCBI Taxonomy" id="151549"/>
    <lineage>
        <taxon>Eukaryota</taxon>
        <taxon>Metazoa</taxon>
        <taxon>Ecdysozoa</taxon>
        <taxon>Arthropoda</taxon>
        <taxon>Hexapoda</taxon>
        <taxon>Insecta</taxon>
        <taxon>Pterygota</taxon>
        <taxon>Neoptera</taxon>
        <taxon>Endopterygota</taxon>
        <taxon>Lepidoptera</taxon>
        <taxon>Glossata</taxon>
        <taxon>Ditrysia</taxon>
        <taxon>Tineoidea</taxon>
        <taxon>Psychidae</taxon>
        <taxon>Oiketicinae</taxon>
        <taxon>Eumeta</taxon>
    </lineage>
</organism>
<dbReference type="AlphaFoldDB" id="A0A4C1W5J6"/>
<name>A0A4C1W5J6_EUMVA</name>
<comment type="caution">
    <text evidence="2">The sequence shown here is derived from an EMBL/GenBank/DDBJ whole genome shotgun (WGS) entry which is preliminary data.</text>
</comment>